<keyword evidence="2" id="KW-1133">Transmembrane helix</keyword>
<evidence type="ECO:0000256" key="2">
    <source>
        <dbReference type="SAM" id="Phobius"/>
    </source>
</evidence>
<comment type="similarity">
    <text evidence="1">Belongs to the peptidase S10 family.</text>
</comment>
<dbReference type="AlphaFoldDB" id="X6MRA6"/>
<dbReference type="InterPro" id="IPR029058">
    <property type="entry name" value="AB_hydrolase_fold"/>
</dbReference>
<proteinExistence type="inferred from homology"/>
<dbReference type="EMBL" id="ASPP01018148">
    <property type="protein sequence ID" value="ETO16533.1"/>
    <property type="molecule type" value="Genomic_DNA"/>
</dbReference>
<feature type="transmembrane region" description="Helical" evidence="2">
    <location>
        <begin position="270"/>
        <end position="295"/>
    </location>
</feature>
<evidence type="ECO:0000256" key="1">
    <source>
        <dbReference type="ARBA" id="ARBA00009431"/>
    </source>
</evidence>
<comment type="caution">
    <text evidence="3">The sequence shown here is derived from an EMBL/GenBank/DDBJ whole genome shotgun (WGS) entry which is preliminary data.</text>
</comment>
<dbReference type="GO" id="GO:0004185">
    <property type="term" value="F:serine-type carboxypeptidase activity"/>
    <property type="evidence" value="ECO:0007669"/>
    <property type="project" value="InterPro"/>
</dbReference>
<name>X6MRA6_RETFI</name>
<keyword evidence="2" id="KW-0472">Membrane</keyword>
<dbReference type="Pfam" id="PF00450">
    <property type="entry name" value="Peptidase_S10"/>
    <property type="match status" value="1"/>
</dbReference>
<protein>
    <recommendedName>
        <fullName evidence="5">Serine carboxypeptidase</fullName>
    </recommendedName>
</protein>
<dbReference type="InterPro" id="IPR001563">
    <property type="entry name" value="Peptidase_S10"/>
</dbReference>
<keyword evidence="4" id="KW-1185">Reference proteome</keyword>
<evidence type="ECO:0008006" key="5">
    <source>
        <dbReference type="Google" id="ProtNLM"/>
    </source>
</evidence>
<dbReference type="GO" id="GO:0006508">
    <property type="term" value="P:proteolysis"/>
    <property type="evidence" value="ECO:0007669"/>
    <property type="project" value="InterPro"/>
</dbReference>
<evidence type="ECO:0000313" key="4">
    <source>
        <dbReference type="Proteomes" id="UP000023152"/>
    </source>
</evidence>
<dbReference type="Proteomes" id="UP000023152">
    <property type="component" value="Unassembled WGS sequence"/>
</dbReference>
<dbReference type="SUPFAM" id="SSF53474">
    <property type="entry name" value="alpha/beta-Hydrolases"/>
    <property type="match status" value="1"/>
</dbReference>
<dbReference type="Gene3D" id="3.40.50.1820">
    <property type="entry name" value="alpha/beta hydrolase"/>
    <property type="match status" value="1"/>
</dbReference>
<sequence length="327" mass="38282">MYTYGIISPPQYEYLLSGNCSTWNLSQPGCEEQSDAFTAKYLNDINKYDINVDFNCSGRSWQEESLLRHAYKSKSFENDLDRLNIWAHPYPPCNSKYMVEYLNQPEVWDAFHVNLDWVQMPSNSQKEYMNLKNLSWFACAHSYWNGYDQNETMENQIPYYVNILTNSDIRILVFSGKYHSSFQSWHVLGEVAGWFQEWEKFVFVNVRDAGHEVPEYQPARAYVLFQRFLNGISIADKNNNMDDAQKELPPQTDDNLQTLLYGYSDTIGNFWGGFAVGAGVIAMLAFIAFASYWWLIKRKRDERYDQFQIMSDFTTEAEMGTVAHQRD</sequence>
<dbReference type="PROSITE" id="PS00560">
    <property type="entry name" value="CARBOXYPEPT_SER_HIS"/>
    <property type="match status" value="1"/>
</dbReference>
<evidence type="ECO:0000313" key="3">
    <source>
        <dbReference type="EMBL" id="ETO16533.1"/>
    </source>
</evidence>
<accession>X6MRA6</accession>
<keyword evidence="2" id="KW-0812">Transmembrane</keyword>
<gene>
    <name evidence="3" type="ORF">RFI_20806</name>
</gene>
<dbReference type="InterPro" id="IPR033124">
    <property type="entry name" value="Ser_caboxypep_his_AS"/>
</dbReference>
<organism evidence="3 4">
    <name type="scientific">Reticulomyxa filosa</name>
    <dbReference type="NCBI Taxonomy" id="46433"/>
    <lineage>
        <taxon>Eukaryota</taxon>
        <taxon>Sar</taxon>
        <taxon>Rhizaria</taxon>
        <taxon>Retaria</taxon>
        <taxon>Foraminifera</taxon>
        <taxon>Monothalamids</taxon>
        <taxon>Reticulomyxidae</taxon>
        <taxon>Reticulomyxa</taxon>
    </lineage>
</organism>
<reference evidence="3 4" key="1">
    <citation type="journal article" date="2013" name="Curr. Biol.">
        <title>The Genome of the Foraminiferan Reticulomyxa filosa.</title>
        <authorList>
            <person name="Glockner G."/>
            <person name="Hulsmann N."/>
            <person name="Schleicher M."/>
            <person name="Noegel A.A."/>
            <person name="Eichinger L."/>
            <person name="Gallinger C."/>
            <person name="Pawlowski J."/>
            <person name="Sierra R."/>
            <person name="Euteneuer U."/>
            <person name="Pillet L."/>
            <person name="Moustafa A."/>
            <person name="Platzer M."/>
            <person name="Groth M."/>
            <person name="Szafranski K."/>
            <person name="Schliwa M."/>
        </authorList>
    </citation>
    <scope>NUCLEOTIDE SEQUENCE [LARGE SCALE GENOMIC DNA]</scope>
</reference>
<dbReference type="OrthoDB" id="443318at2759"/>